<evidence type="ECO:0000313" key="6">
    <source>
        <dbReference type="EMBL" id="WQG87433.1"/>
    </source>
</evidence>
<dbReference type="EMBL" id="CP140154">
    <property type="protein sequence ID" value="WQG87433.1"/>
    <property type="molecule type" value="Genomic_DNA"/>
</dbReference>
<dbReference type="NCBIfam" id="TIGR00160">
    <property type="entry name" value="MGSA"/>
    <property type="match status" value="1"/>
</dbReference>
<feature type="binding site" evidence="2">
    <location>
        <begin position="44"/>
        <end position="47"/>
    </location>
    <ligand>
        <name>substrate</name>
    </ligand>
</feature>
<dbReference type="GO" id="GO:0008929">
    <property type="term" value="F:methylglyoxal synthase activity"/>
    <property type="evidence" value="ECO:0007669"/>
    <property type="project" value="UniProtKB-UniRule"/>
</dbReference>
<dbReference type="InterPro" id="IPR018148">
    <property type="entry name" value="Methylglyoxal_synth_AS"/>
</dbReference>
<dbReference type="Proteomes" id="UP000183788">
    <property type="component" value="Unassembled WGS sequence"/>
</dbReference>
<gene>
    <name evidence="2" type="primary">mgsA</name>
    <name evidence="5" type="ORF">SAMN05661012_01743</name>
    <name evidence="6" type="ORF">SR876_21135</name>
</gene>
<dbReference type="PROSITE" id="PS01335">
    <property type="entry name" value="METHYLGLYOXAL_SYNTH"/>
    <property type="match status" value="1"/>
</dbReference>
<dbReference type="InterPro" id="IPR004363">
    <property type="entry name" value="Methylgl_synth"/>
</dbReference>
<dbReference type="GO" id="GO:0019242">
    <property type="term" value="P:methylglyoxal biosynthetic process"/>
    <property type="evidence" value="ECO:0007669"/>
    <property type="project" value="UniProtKB-UniRule"/>
</dbReference>
<dbReference type="GO" id="GO:0005829">
    <property type="term" value="C:cytosol"/>
    <property type="evidence" value="ECO:0007669"/>
    <property type="project" value="TreeGrafter"/>
</dbReference>
<feature type="active site" description="Proton donor/acceptor" evidence="2 3">
    <location>
        <position position="70"/>
    </location>
</feature>
<evidence type="ECO:0000256" key="2">
    <source>
        <dbReference type="HAMAP-Rule" id="MF_00549"/>
    </source>
</evidence>
<reference evidence="5 7" key="1">
    <citation type="submission" date="2016-11" db="EMBL/GenBank/DDBJ databases">
        <authorList>
            <person name="Jaros S."/>
            <person name="Januszkiewicz K."/>
            <person name="Wedrychowicz H."/>
        </authorList>
    </citation>
    <scope>NUCLEOTIDE SEQUENCE [LARGE SCALE GENOMIC DNA]</scope>
    <source>
        <strain evidence="5 7">DSM 784</strain>
    </source>
</reference>
<dbReference type="Gene3D" id="3.40.50.1380">
    <property type="entry name" value="Methylglyoxal synthase-like domain"/>
    <property type="match status" value="1"/>
</dbReference>
<dbReference type="Pfam" id="PF02142">
    <property type="entry name" value="MGS"/>
    <property type="match status" value="1"/>
</dbReference>
<reference evidence="6 8" key="2">
    <citation type="submission" date="2023-11" db="EMBL/GenBank/DDBJ databases">
        <title>MicrobeMod: A computational toolkit for identifying prokaryotic methylation and restriction-modification with nanopore sequencing.</title>
        <authorList>
            <person name="Crits-Christoph A."/>
            <person name="Kang S.C."/>
            <person name="Lee H."/>
            <person name="Ostrov N."/>
        </authorList>
    </citation>
    <scope>NUCLEOTIDE SEQUENCE [LARGE SCALE GENOMIC DNA]</scope>
    <source>
        <strain evidence="6 8">ATCC 23090</strain>
    </source>
</reference>
<proteinExistence type="inferred from homology"/>
<evidence type="ECO:0000256" key="1">
    <source>
        <dbReference type="ARBA" id="ARBA00006287"/>
    </source>
</evidence>
<feature type="binding site" evidence="2">
    <location>
        <position position="18"/>
    </location>
    <ligand>
        <name>substrate</name>
    </ligand>
</feature>
<dbReference type="InterPro" id="IPR036914">
    <property type="entry name" value="MGS-like_dom_sf"/>
</dbReference>
<dbReference type="EC" id="4.2.3.3" evidence="2"/>
<feature type="domain" description="MGS-like" evidence="4">
    <location>
        <begin position="1"/>
        <end position="150"/>
    </location>
</feature>
<dbReference type="AlphaFoldDB" id="A0A1K1P395"/>
<feature type="binding site" evidence="2">
    <location>
        <position position="22"/>
    </location>
    <ligand>
        <name>substrate</name>
    </ligand>
</feature>
<dbReference type="Proteomes" id="UP001326715">
    <property type="component" value="Chromosome"/>
</dbReference>
<dbReference type="RefSeq" id="WP_072358941.1">
    <property type="nucleotide sequence ID" value="NZ_CBHWAX010000013.1"/>
</dbReference>
<evidence type="ECO:0000313" key="5">
    <source>
        <dbReference type="EMBL" id="SFW42052.1"/>
    </source>
</evidence>
<accession>A0A1K1P395</accession>
<feature type="binding site" evidence="2">
    <location>
        <position position="97"/>
    </location>
    <ligand>
        <name>substrate</name>
    </ligand>
</feature>
<evidence type="ECO:0000313" key="7">
    <source>
        <dbReference type="Proteomes" id="UP000183788"/>
    </source>
</evidence>
<dbReference type="PANTHER" id="PTHR30492:SF0">
    <property type="entry name" value="METHYLGLYOXAL SYNTHASE"/>
    <property type="match status" value="1"/>
</dbReference>
<dbReference type="STRING" id="1004.SAMN05661012_01743"/>
<dbReference type="InterPro" id="IPR011607">
    <property type="entry name" value="MGS-like_dom"/>
</dbReference>
<keyword evidence="2 6" id="KW-0456">Lyase</keyword>
<dbReference type="PANTHER" id="PTHR30492">
    <property type="entry name" value="METHYLGLYOXAL SYNTHASE"/>
    <property type="match status" value="1"/>
</dbReference>
<evidence type="ECO:0000256" key="3">
    <source>
        <dbReference type="PIRSR" id="PIRSR006614-1"/>
    </source>
</evidence>
<evidence type="ECO:0000259" key="4">
    <source>
        <dbReference type="PROSITE" id="PS51855"/>
    </source>
</evidence>
<comment type="catalytic activity">
    <reaction evidence="2">
        <text>dihydroxyacetone phosphate = methylglyoxal + phosphate</text>
        <dbReference type="Rhea" id="RHEA:17937"/>
        <dbReference type="ChEBI" id="CHEBI:17158"/>
        <dbReference type="ChEBI" id="CHEBI:43474"/>
        <dbReference type="ChEBI" id="CHEBI:57642"/>
        <dbReference type="EC" id="4.2.3.3"/>
    </reaction>
</comment>
<dbReference type="SMART" id="SM00851">
    <property type="entry name" value="MGS"/>
    <property type="match status" value="1"/>
</dbReference>
<name>A0A1K1P395_9BACT</name>
<feature type="binding site" evidence="2">
    <location>
        <begin position="64"/>
        <end position="65"/>
    </location>
    <ligand>
        <name>substrate</name>
    </ligand>
</feature>
<dbReference type="PIRSF" id="PIRSF006614">
    <property type="entry name" value="Methylglyox_syn"/>
    <property type="match status" value="1"/>
</dbReference>
<evidence type="ECO:0000313" key="8">
    <source>
        <dbReference type="Proteomes" id="UP001326715"/>
    </source>
</evidence>
<dbReference type="HAMAP" id="MF_00549">
    <property type="entry name" value="Methylglyoxal_synth"/>
    <property type="match status" value="1"/>
</dbReference>
<dbReference type="OrthoDB" id="9787147at2"/>
<comment type="function">
    <text evidence="2">Catalyzes the formation of methylglyoxal from dihydroxyacetone phosphate.</text>
</comment>
<dbReference type="PROSITE" id="PS51855">
    <property type="entry name" value="MGS"/>
    <property type="match status" value="1"/>
</dbReference>
<comment type="similarity">
    <text evidence="1 2">Belongs to the methylglyoxal synthase family.</text>
</comment>
<dbReference type="NCBIfam" id="NF003559">
    <property type="entry name" value="PRK05234.1"/>
    <property type="match status" value="1"/>
</dbReference>
<protein>
    <recommendedName>
        <fullName evidence="2">Methylglyoxal synthase</fullName>
        <shortName evidence="2">MGS</shortName>
        <ecNumber evidence="2">4.2.3.3</ecNumber>
    </recommendedName>
</protein>
<organism evidence="5 7">
    <name type="scientific">Chitinophaga sancti</name>
    <dbReference type="NCBI Taxonomy" id="1004"/>
    <lineage>
        <taxon>Bacteria</taxon>
        <taxon>Pseudomonadati</taxon>
        <taxon>Bacteroidota</taxon>
        <taxon>Chitinophagia</taxon>
        <taxon>Chitinophagales</taxon>
        <taxon>Chitinophagaceae</taxon>
        <taxon>Chitinophaga</taxon>
    </lineage>
</organism>
<dbReference type="CDD" id="cd01422">
    <property type="entry name" value="MGS"/>
    <property type="match status" value="1"/>
</dbReference>
<sequence>MPTVKTLHARKRIALIAHDHKKAELIEWALYNKTVLCRHELYATGTTGKLIEENLDVPVRKLLSGPLGGDQQIGSMIAEGKIDVVIFFWDPMEALPHDPDIKALLRLGVVWNIPMASNRTSADFLLTSPLMHQEYEVRLPDYSQYLGRKV</sequence>
<dbReference type="EMBL" id="FPIZ01000004">
    <property type="protein sequence ID" value="SFW42052.1"/>
    <property type="molecule type" value="Genomic_DNA"/>
</dbReference>
<dbReference type="SUPFAM" id="SSF52335">
    <property type="entry name" value="Methylglyoxal synthase-like"/>
    <property type="match status" value="1"/>
</dbReference>
<keyword evidence="8" id="KW-1185">Reference proteome</keyword>